<feature type="site" description="Raises pKa of active site His" evidence="4">
    <location>
        <position position="147"/>
    </location>
</feature>
<evidence type="ECO:0000256" key="4">
    <source>
        <dbReference type="HAMAP-Rule" id="MF_01930"/>
    </source>
</evidence>
<evidence type="ECO:0000256" key="2">
    <source>
        <dbReference type="ARBA" id="ARBA00022679"/>
    </source>
</evidence>
<feature type="binding site" evidence="4">
    <location>
        <begin position="14"/>
        <end position="16"/>
    </location>
    <ligand>
        <name>N(1)-(5-phospho-beta-D-ribosyl)glycinamide</name>
        <dbReference type="ChEBI" id="CHEBI:143788"/>
    </ligand>
</feature>
<evidence type="ECO:0000256" key="1">
    <source>
        <dbReference type="ARBA" id="ARBA00005054"/>
    </source>
</evidence>
<keyword evidence="3 4" id="KW-0658">Purine biosynthesis</keyword>
<reference evidence="6 7" key="1">
    <citation type="submission" date="2015-07" db="EMBL/GenBank/DDBJ databases">
        <title>Genome analysis of myxobacterium Chondromyces crocatus Cm c5 reveals a high potential for natural compound synthesis and the genetic basis for the loss of fruiting body formation.</title>
        <authorList>
            <person name="Zaburannyi N."/>
            <person name="Bunk B."/>
            <person name="Maier J."/>
            <person name="Overmann J."/>
            <person name="Mueller R."/>
        </authorList>
    </citation>
    <scope>NUCLEOTIDE SEQUENCE [LARGE SCALE GENOMIC DNA]</scope>
    <source>
        <strain evidence="6 7">Cm c5</strain>
    </source>
</reference>
<dbReference type="GO" id="GO:0004644">
    <property type="term" value="F:phosphoribosylglycinamide formyltransferase activity"/>
    <property type="evidence" value="ECO:0007669"/>
    <property type="project" value="UniProtKB-UniRule"/>
</dbReference>
<dbReference type="InterPro" id="IPR036477">
    <property type="entry name" value="Formyl_transf_N_sf"/>
</dbReference>
<keyword evidence="7" id="KW-1185">Reference proteome</keyword>
<evidence type="ECO:0000313" key="7">
    <source>
        <dbReference type="Proteomes" id="UP000067626"/>
    </source>
</evidence>
<name>A0A0K1E5L1_CHOCO</name>
<dbReference type="GO" id="GO:0006189">
    <property type="term" value="P:'de novo' IMP biosynthetic process"/>
    <property type="evidence" value="ECO:0007669"/>
    <property type="project" value="UniProtKB-UniRule"/>
</dbReference>
<dbReference type="OrthoDB" id="9806170at2"/>
<comment type="function">
    <text evidence="4">Catalyzes the transfer of a formyl group from 10-formyltetrahydrofolate to 5-phospho-ribosyl-glycinamide (GAR), producing 5-phospho-ribosyl-N-formylglycinamide (FGAR) and tetrahydrofolate.</text>
</comment>
<gene>
    <name evidence="6" type="primary">purT</name>
    <name evidence="4" type="synonym">purN</name>
    <name evidence="6" type="ORF">CMC5_002370</name>
</gene>
<dbReference type="RefSeq" id="WP_050428692.1">
    <property type="nucleotide sequence ID" value="NZ_CP012159.1"/>
</dbReference>
<dbReference type="InterPro" id="IPR002376">
    <property type="entry name" value="Formyl_transf_N"/>
</dbReference>
<dbReference type="NCBIfam" id="TIGR00639">
    <property type="entry name" value="PurN"/>
    <property type="match status" value="1"/>
</dbReference>
<dbReference type="EMBL" id="CP012159">
    <property type="protein sequence ID" value="AKT36124.1"/>
    <property type="molecule type" value="Genomic_DNA"/>
</dbReference>
<dbReference type="Gene3D" id="3.40.50.170">
    <property type="entry name" value="Formyl transferase, N-terminal domain"/>
    <property type="match status" value="1"/>
</dbReference>
<dbReference type="InterPro" id="IPR004607">
    <property type="entry name" value="GART"/>
</dbReference>
<comment type="similarity">
    <text evidence="4">Belongs to the GART family.</text>
</comment>
<dbReference type="GO" id="GO:0005829">
    <property type="term" value="C:cytosol"/>
    <property type="evidence" value="ECO:0007669"/>
    <property type="project" value="TreeGrafter"/>
</dbReference>
<comment type="catalytic activity">
    <reaction evidence="4">
        <text>N(1)-(5-phospho-beta-D-ribosyl)glycinamide + (6R)-10-formyltetrahydrofolate = N(2)-formyl-N(1)-(5-phospho-beta-D-ribosyl)glycinamide + (6S)-5,6,7,8-tetrahydrofolate + H(+)</text>
        <dbReference type="Rhea" id="RHEA:15053"/>
        <dbReference type="ChEBI" id="CHEBI:15378"/>
        <dbReference type="ChEBI" id="CHEBI:57453"/>
        <dbReference type="ChEBI" id="CHEBI:143788"/>
        <dbReference type="ChEBI" id="CHEBI:147286"/>
        <dbReference type="ChEBI" id="CHEBI:195366"/>
        <dbReference type="EC" id="2.1.2.2"/>
    </reaction>
</comment>
<dbReference type="UniPathway" id="UPA00074">
    <property type="reaction ID" value="UER00126"/>
</dbReference>
<organism evidence="6 7">
    <name type="scientific">Chondromyces crocatus</name>
    <dbReference type="NCBI Taxonomy" id="52"/>
    <lineage>
        <taxon>Bacteria</taxon>
        <taxon>Pseudomonadati</taxon>
        <taxon>Myxococcota</taxon>
        <taxon>Polyangia</taxon>
        <taxon>Polyangiales</taxon>
        <taxon>Polyangiaceae</taxon>
        <taxon>Chondromyces</taxon>
    </lineage>
</organism>
<feature type="binding site" evidence="4">
    <location>
        <position position="109"/>
    </location>
    <ligand>
        <name>(6R)-10-formyltetrahydrofolate</name>
        <dbReference type="ChEBI" id="CHEBI:195366"/>
    </ligand>
</feature>
<dbReference type="EC" id="2.1.2.2" evidence="4"/>
<sequence length="235" mass="24333">MPPLDLGVLVSGRGSNLQAILDAVAEGRLDARVRVVISNQADVEALSRAERAGVPTRVVSHRAFADRAGFDAALVSALREAGASWVVLAGFMRLLTPTFLEAFPDRVVNIHPALSPSFPGVDAQQQALDHGVKLTGCTVHLVDAGTDTGPILAQAVVPVLDGDDRAQLGARLLEMEHALLVQALGWIAEGRLELVPSAAPGGRTRARFAGVVPVLGLRTAGGAAEGFGGGPERAP</sequence>
<dbReference type="Pfam" id="PF00551">
    <property type="entry name" value="Formyl_trans_N"/>
    <property type="match status" value="1"/>
</dbReference>
<feature type="active site" description="Proton donor" evidence="4">
    <location>
        <position position="111"/>
    </location>
</feature>
<dbReference type="Proteomes" id="UP000067626">
    <property type="component" value="Chromosome"/>
</dbReference>
<dbReference type="PANTHER" id="PTHR43369:SF2">
    <property type="entry name" value="PHOSPHORIBOSYLGLYCINAMIDE FORMYLTRANSFERASE"/>
    <property type="match status" value="1"/>
</dbReference>
<dbReference type="KEGG" id="ccro:CMC5_002370"/>
<dbReference type="PATRIC" id="fig|52.7.peg.256"/>
<accession>A0A0K1E5L1</accession>
<dbReference type="STRING" id="52.CMC5_002370"/>
<dbReference type="HAMAP" id="MF_01930">
    <property type="entry name" value="PurN"/>
    <property type="match status" value="1"/>
</dbReference>
<evidence type="ECO:0000256" key="3">
    <source>
        <dbReference type="ARBA" id="ARBA00022755"/>
    </source>
</evidence>
<feature type="domain" description="Formyl transferase N-terminal" evidence="5">
    <location>
        <begin position="8"/>
        <end position="184"/>
    </location>
</feature>
<dbReference type="AlphaFoldDB" id="A0A0K1E5L1"/>
<feature type="binding site" evidence="4">
    <location>
        <position position="67"/>
    </location>
    <ligand>
        <name>(6R)-10-formyltetrahydrofolate</name>
        <dbReference type="ChEBI" id="CHEBI:195366"/>
    </ligand>
</feature>
<evidence type="ECO:0000259" key="5">
    <source>
        <dbReference type="Pfam" id="PF00551"/>
    </source>
</evidence>
<feature type="binding site" evidence="4">
    <location>
        <begin position="92"/>
        <end position="95"/>
    </location>
    <ligand>
        <name>(6R)-10-formyltetrahydrofolate</name>
        <dbReference type="ChEBI" id="CHEBI:195366"/>
    </ligand>
</feature>
<dbReference type="CDD" id="cd08645">
    <property type="entry name" value="FMT_core_GART"/>
    <property type="match status" value="1"/>
</dbReference>
<keyword evidence="2 4" id="KW-0808">Transferase</keyword>
<comment type="pathway">
    <text evidence="1 4">Purine metabolism; IMP biosynthesis via de novo pathway; N(2)-formyl-N(1)-(5-phospho-D-ribosyl)glycinamide from N(1)-(5-phospho-D-ribosyl)glycinamide (10-formyl THF route): step 1/1.</text>
</comment>
<dbReference type="SUPFAM" id="SSF53328">
    <property type="entry name" value="Formyltransferase"/>
    <property type="match status" value="1"/>
</dbReference>
<evidence type="ECO:0000313" key="6">
    <source>
        <dbReference type="EMBL" id="AKT36124.1"/>
    </source>
</evidence>
<protein>
    <recommendedName>
        <fullName evidence="4">Phosphoribosylglycinamide formyltransferase</fullName>
        <ecNumber evidence="4">2.1.2.2</ecNumber>
    </recommendedName>
    <alternativeName>
        <fullName evidence="4">5'-phosphoribosylglycinamide transformylase</fullName>
    </alternativeName>
    <alternativeName>
        <fullName evidence="4">GAR transformylase</fullName>
        <shortName evidence="4">GART</shortName>
    </alternativeName>
</protein>
<proteinExistence type="inferred from homology"/>
<dbReference type="PANTHER" id="PTHR43369">
    <property type="entry name" value="PHOSPHORIBOSYLGLYCINAMIDE FORMYLTRANSFERASE"/>
    <property type="match status" value="1"/>
</dbReference>